<dbReference type="PROSITE" id="PS50112">
    <property type="entry name" value="PAS"/>
    <property type="match status" value="1"/>
</dbReference>
<dbReference type="Proteomes" id="UP001187531">
    <property type="component" value="Unassembled WGS sequence"/>
</dbReference>
<dbReference type="Pfam" id="PF14598">
    <property type="entry name" value="PAS_11"/>
    <property type="match status" value="1"/>
</dbReference>
<dbReference type="CDD" id="cd00130">
    <property type="entry name" value="PAS"/>
    <property type="match status" value="2"/>
</dbReference>
<evidence type="ECO:0000259" key="8">
    <source>
        <dbReference type="PROSITE" id="PS50888"/>
    </source>
</evidence>
<name>A0AA88HK93_ARTSF</name>
<dbReference type="CDD" id="cd19697">
    <property type="entry name" value="bHLH-PAS_NPAS4_PASD10"/>
    <property type="match status" value="1"/>
</dbReference>
<dbReference type="PANTHER" id="PTHR23043:SF39">
    <property type="entry name" value="DYSFUSION, ISOFORM D"/>
    <property type="match status" value="1"/>
</dbReference>
<sequence>MRLQPFKWEIMDRPCAMVDGGKSTKGASKLRRDLINTEISNLRDLLPLQASTRQRLSQLQLMALVCVYIRKSNYFHQVFRDDILERLQSAVPQVGFTKALSGFLMMITQSGKLLYISENAADYLGHSMEDLLIHGDSVYDIIDKNDHQAVTAEMKRPIQPGATDTRRFLCRMNVSKSSRRQMRFGDQRIVIVEGHYLVPMALSSRPEPVLLAVCTPVAMPETREAVIQGACNVFTTLHSMDMKILEVDRSTEHYLGYSNNDLQNVSWYDLLHWDCLFDAQAKHKLVTRSDQERSSVLLARMQRNDGLWIWVHCVLHVVDGHQSSDQSIIIATCQVLSNEEAEIMKNHRWIYRYYSTETRLRYGPATDSNEFEGGSELSSSPQPSAFHSPALSCTQYQLPDTELVRNVYSPDIRRIAPPDLYESYIKREYLLADAEIPRTIDYSVKYEPYPNESEPRNNNDKYYNITSDTGAIITELPYVRRRDSDEN</sequence>
<gene>
    <name evidence="9" type="ORF">QYM36_016458</name>
</gene>
<accession>A0AA88HK93</accession>
<feature type="domain" description="PAS" evidence="7">
    <location>
        <begin position="98"/>
        <end position="161"/>
    </location>
</feature>
<keyword evidence="4" id="KW-0804">Transcription</keyword>
<feature type="region of interest" description="Disordered" evidence="6">
    <location>
        <begin position="365"/>
        <end position="388"/>
    </location>
</feature>
<evidence type="ECO:0000313" key="10">
    <source>
        <dbReference type="Proteomes" id="UP001187531"/>
    </source>
</evidence>
<feature type="domain" description="BHLH" evidence="8">
    <location>
        <begin position="19"/>
        <end position="72"/>
    </location>
</feature>
<organism evidence="9 10">
    <name type="scientific">Artemia franciscana</name>
    <name type="common">Brine shrimp</name>
    <name type="synonym">Artemia sanfranciscana</name>
    <dbReference type="NCBI Taxonomy" id="6661"/>
    <lineage>
        <taxon>Eukaryota</taxon>
        <taxon>Metazoa</taxon>
        <taxon>Ecdysozoa</taxon>
        <taxon>Arthropoda</taxon>
        <taxon>Crustacea</taxon>
        <taxon>Branchiopoda</taxon>
        <taxon>Anostraca</taxon>
        <taxon>Artemiidae</taxon>
        <taxon>Artemia</taxon>
    </lineage>
</organism>
<dbReference type="GO" id="GO:0046983">
    <property type="term" value="F:protein dimerization activity"/>
    <property type="evidence" value="ECO:0007669"/>
    <property type="project" value="InterPro"/>
</dbReference>
<evidence type="ECO:0000256" key="6">
    <source>
        <dbReference type="SAM" id="MobiDB-lite"/>
    </source>
</evidence>
<keyword evidence="3" id="KW-0238">DNA-binding</keyword>
<dbReference type="GO" id="GO:0045944">
    <property type="term" value="P:positive regulation of transcription by RNA polymerase II"/>
    <property type="evidence" value="ECO:0007669"/>
    <property type="project" value="UniProtKB-ARBA"/>
</dbReference>
<feature type="compositionally biased region" description="Polar residues" evidence="6">
    <location>
        <begin position="376"/>
        <end position="388"/>
    </location>
</feature>
<dbReference type="Pfam" id="PF23183">
    <property type="entry name" value="bHLH_NPAS4"/>
    <property type="match status" value="1"/>
</dbReference>
<dbReference type="AlphaFoldDB" id="A0AA88HK93"/>
<dbReference type="GO" id="GO:0000977">
    <property type="term" value="F:RNA polymerase II transcription regulatory region sequence-specific DNA binding"/>
    <property type="evidence" value="ECO:0007669"/>
    <property type="project" value="TreeGrafter"/>
</dbReference>
<dbReference type="FunFam" id="3.30.450.20:FF:000081">
    <property type="entry name" value="Dysfusion, isoform B"/>
    <property type="match status" value="1"/>
</dbReference>
<protein>
    <recommendedName>
        <fullName evidence="11">Neuronal PAS domain-containing protein 4</fullName>
    </recommendedName>
</protein>
<keyword evidence="5" id="KW-0539">Nucleus</keyword>
<dbReference type="InterPro" id="IPR035965">
    <property type="entry name" value="PAS-like_dom_sf"/>
</dbReference>
<comment type="caution">
    <text evidence="9">The sequence shown here is derived from an EMBL/GenBank/DDBJ whole genome shotgun (WGS) entry which is preliminary data.</text>
</comment>
<dbReference type="GO" id="GO:0000981">
    <property type="term" value="F:DNA-binding transcription factor activity, RNA polymerase II-specific"/>
    <property type="evidence" value="ECO:0007669"/>
    <property type="project" value="TreeGrafter"/>
</dbReference>
<evidence type="ECO:0000256" key="3">
    <source>
        <dbReference type="ARBA" id="ARBA00023125"/>
    </source>
</evidence>
<evidence type="ECO:0000256" key="5">
    <source>
        <dbReference type="ARBA" id="ARBA00023242"/>
    </source>
</evidence>
<evidence type="ECO:0000313" key="9">
    <source>
        <dbReference type="EMBL" id="KAK2706417.1"/>
    </source>
</evidence>
<dbReference type="Gene3D" id="3.30.450.20">
    <property type="entry name" value="PAS domain"/>
    <property type="match status" value="2"/>
</dbReference>
<evidence type="ECO:0000259" key="7">
    <source>
        <dbReference type="PROSITE" id="PS50112"/>
    </source>
</evidence>
<dbReference type="InterPro" id="IPR000014">
    <property type="entry name" value="PAS"/>
</dbReference>
<evidence type="ECO:0000256" key="1">
    <source>
        <dbReference type="ARBA" id="ARBA00004123"/>
    </source>
</evidence>
<dbReference type="GO" id="GO:0005634">
    <property type="term" value="C:nucleus"/>
    <property type="evidence" value="ECO:0007669"/>
    <property type="project" value="UniProtKB-SubCell"/>
</dbReference>
<dbReference type="InterPro" id="IPR056192">
    <property type="entry name" value="bHLH_NPAS4"/>
</dbReference>
<dbReference type="EMBL" id="JAVRJZ010000020">
    <property type="protein sequence ID" value="KAK2706417.1"/>
    <property type="molecule type" value="Genomic_DNA"/>
</dbReference>
<comment type="subcellular location">
    <subcellularLocation>
        <location evidence="1">Nucleus</location>
    </subcellularLocation>
</comment>
<evidence type="ECO:0000256" key="2">
    <source>
        <dbReference type="ARBA" id="ARBA00023015"/>
    </source>
</evidence>
<dbReference type="SMART" id="SM00091">
    <property type="entry name" value="PAS"/>
    <property type="match status" value="2"/>
</dbReference>
<reference evidence="9" key="1">
    <citation type="submission" date="2023-07" db="EMBL/GenBank/DDBJ databases">
        <title>Chromosome-level genome assembly of Artemia franciscana.</title>
        <authorList>
            <person name="Jo E."/>
        </authorList>
    </citation>
    <scope>NUCLEOTIDE SEQUENCE</scope>
    <source>
        <tissue evidence="9">Whole body</tissue>
    </source>
</reference>
<dbReference type="PANTHER" id="PTHR23043">
    <property type="entry name" value="HYPOXIA-INDUCIBLE FACTOR 1 ALPHA"/>
    <property type="match status" value="1"/>
</dbReference>
<proteinExistence type="predicted"/>
<dbReference type="PROSITE" id="PS50888">
    <property type="entry name" value="BHLH"/>
    <property type="match status" value="1"/>
</dbReference>
<keyword evidence="2" id="KW-0805">Transcription regulation</keyword>
<evidence type="ECO:0000256" key="4">
    <source>
        <dbReference type="ARBA" id="ARBA00023163"/>
    </source>
</evidence>
<dbReference type="InterPro" id="IPR011598">
    <property type="entry name" value="bHLH_dom"/>
</dbReference>
<keyword evidence="10" id="KW-1185">Reference proteome</keyword>
<dbReference type="SUPFAM" id="SSF55785">
    <property type="entry name" value="PYP-like sensor domain (PAS domain)"/>
    <property type="match status" value="2"/>
</dbReference>
<evidence type="ECO:0008006" key="11">
    <source>
        <dbReference type="Google" id="ProtNLM"/>
    </source>
</evidence>